<feature type="region of interest" description="Disordered" evidence="1">
    <location>
        <begin position="1"/>
        <end position="68"/>
    </location>
</feature>
<accession>A0A6J7LBB5</accession>
<evidence type="ECO:0000256" key="1">
    <source>
        <dbReference type="SAM" id="MobiDB-lite"/>
    </source>
</evidence>
<sequence length="68" mass="7500">MRSYTVVTRRPATSRTGTPLRIEPPPSCRVCSMSKRGRSTSIDLPPIIDSAGTTPSRSRFHFPLPESV</sequence>
<proteinExistence type="predicted"/>
<dbReference type="EMBL" id="CAFBNF010000391">
    <property type="protein sequence ID" value="CAB4965035.1"/>
    <property type="molecule type" value="Genomic_DNA"/>
</dbReference>
<organism evidence="2">
    <name type="scientific">freshwater metagenome</name>
    <dbReference type="NCBI Taxonomy" id="449393"/>
    <lineage>
        <taxon>unclassified sequences</taxon>
        <taxon>metagenomes</taxon>
        <taxon>ecological metagenomes</taxon>
    </lineage>
</organism>
<name>A0A6J7LBB5_9ZZZZ</name>
<dbReference type="AlphaFoldDB" id="A0A6J7LBB5"/>
<reference evidence="2" key="1">
    <citation type="submission" date="2020-05" db="EMBL/GenBank/DDBJ databases">
        <authorList>
            <person name="Chiriac C."/>
            <person name="Salcher M."/>
            <person name="Ghai R."/>
            <person name="Kavagutti S V."/>
        </authorList>
    </citation>
    <scope>NUCLEOTIDE SEQUENCE</scope>
</reference>
<evidence type="ECO:0000313" key="2">
    <source>
        <dbReference type="EMBL" id="CAB4965035.1"/>
    </source>
</evidence>
<protein>
    <submittedName>
        <fullName evidence="2">Unannotated protein</fullName>
    </submittedName>
</protein>
<gene>
    <name evidence="2" type="ORF">UFOPK3773_02336</name>
</gene>